<dbReference type="AlphaFoldDB" id="A0A3M9XX15"/>
<dbReference type="RefSeq" id="XP_028490967.1">
    <property type="nucleotide sequence ID" value="XM_028637052.1"/>
</dbReference>
<reference evidence="2 3" key="1">
    <citation type="submission" date="2018-10" db="EMBL/GenBank/DDBJ databases">
        <title>Genome sequence of Verticillium nonalfalfae VnAa140.</title>
        <authorList>
            <person name="Stajich J.E."/>
            <person name="Kasson M.T."/>
        </authorList>
    </citation>
    <scope>NUCLEOTIDE SEQUENCE [LARGE SCALE GENOMIC DNA]</scope>
    <source>
        <strain evidence="2 3">VnAa140</strain>
    </source>
</reference>
<dbReference type="GeneID" id="39606544"/>
<feature type="region of interest" description="Disordered" evidence="1">
    <location>
        <begin position="200"/>
        <end position="283"/>
    </location>
</feature>
<feature type="compositionally biased region" description="Basic and acidic residues" evidence="1">
    <location>
        <begin position="244"/>
        <end position="274"/>
    </location>
</feature>
<proteinExistence type="predicted"/>
<evidence type="ECO:0000256" key="1">
    <source>
        <dbReference type="SAM" id="MobiDB-lite"/>
    </source>
</evidence>
<gene>
    <name evidence="2" type="ORF">D7B24_002855</name>
</gene>
<name>A0A3M9XX15_9PEZI</name>
<feature type="compositionally biased region" description="Low complexity" evidence="1">
    <location>
        <begin position="206"/>
        <end position="229"/>
    </location>
</feature>
<protein>
    <submittedName>
        <fullName evidence="2">Uncharacterized protein</fullName>
    </submittedName>
</protein>
<evidence type="ECO:0000313" key="2">
    <source>
        <dbReference type="EMBL" id="RNJ52809.1"/>
    </source>
</evidence>
<keyword evidence="3" id="KW-1185">Reference proteome</keyword>
<dbReference type="EMBL" id="RBVV01000174">
    <property type="protein sequence ID" value="RNJ52809.1"/>
    <property type="molecule type" value="Genomic_DNA"/>
</dbReference>
<comment type="caution">
    <text evidence="2">The sequence shown here is derived from an EMBL/GenBank/DDBJ whole genome shotgun (WGS) entry which is preliminary data.</text>
</comment>
<accession>A0A3M9XX15</accession>
<organism evidence="2 3">
    <name type="scientific">Verticillium nonalfalfae</name>
    <dbReference type="NCBI Taxonomy" id="1051616"/>
    <lineage>
        <taxon>Eukaryota</taxon>
        <taxon>Fungi</taxon>
        <taxon>Dikarya</taxon>
        <taxon>Ascomycota</taxon>
        <taxon>Pezizomycotina</taxon>
        <taxon>Sordariomycetes</taxon>
        <taxon>Hypocreomycetidae</taxon>
        <taxon>Glomerellales</taxon>
        <taxon>Plectosphaerellaceae</taxon>
        <taxon>Verticillium</taxon>
    </lineage>
</organism>
<dbReference type="Proteomes" id="UP000267145">
    <property type="component" value="Unassembled WGS sequence"/>
</dbReference>
<evidence type="ECO:0000313" key="3">
    <source>
        <dbReference type="Proteomes" id="UP000267145"/>
    </source>
</evidence>
<sequence length="283" mass="30532">MVTLSPPLHPASLDMGTAADPLGECAAEAVQLAVAALIHMHGAGHAGNAVDPSQRCLSPNIFQDDVTQVSEACYDGDPTLSAAQELYDASWDSLIPPDTPFGLTDFIPDGVCSDMASSVSNICLCNDGCDACLCNDGCDICLRSGGCDDTVSQGACWEQSIDFTDFTPPDVCLAEQTLDLDLVMEPLDATSLEEAFAELGAERRPAQASSSSASPTLPVSAPATSAERGPPAPRCRCRHRRQRLKQDDRYRPREDDRYRLKQDDRYRHREDLARHGSTTKPQC</sequence>